<evidence type="ECO:0000259" key="13">
    <source>
        <dbReference type="PROSITE" id="PS50157"/>
    </source>
</evidence>
<keyword evidence="4 10" id="KW-0863">Zinc-finger</keyword>
<protein>
    <submittedName>
        <fullName evidence="14">Protein abrupt</fullName>
    </submittedName>
</protein>
<dbReference type="InterPro" id="IPR036236">
    <property type="entry name" value="Znf_C2H2_sf"/>
</dbReference>
<dbReference type="AlphaFoldDB" id="A0A8J4Y945"/>
<dbReference type="EMBL" id="JACEEZ010014422">
    <property type="protein sequence ID" value="KAG0719496.1"/>
    <property type="molecule type" value="Genomic_DNA"/>
</dbReference>
<feature type="region of interest" description="Disordered" evidence="11">
    <location>
        <begin position="190"/>
        <end position="220"/>
    </location>
</feature>
<dbReference type="Gene3D" id="3.30.160.60">
    <property type="entry name" value="Classic Zinc Finger"/>
    <property type="match status" value="3"/>
</dbReference>
<evidence type="ECO:0000256" key="10">
    <source>
        <dbReference type="PROSITE-ProRule" id="PRU00042"/>
    </source>
</evidence>
<keyword evidence="5" id="KW-0862">Zinc</keyword>
<comment type="caution">
    <text evidence="14">The sequence shown here is derived from an EMBL/GenBank/DDBJ whole genome shotgun (WGS) entry which is preliminary data.</text>
</comment>
<keyword evidence="7" id="KW-0238">DNA-binding</keyword>
<dbReference type="OrthoDB" id="6105938at2759"/>
<evidence type="ECO:0000256" key="2">
    <source>
        <dbReference type="ARBA" id="ARBA00022723"/>
    </source>
</evidence>
<gene>
    <name evidence="14" type="primary">ab</name>
    <name evidence="14" type="ORF">GWK47_050347</name>
</gene>
<dbReference type="GO" id="GO:0000981">
    <property type="term" value="F:DNA-binding transcription factor activity, RNA polymerase II-specific"/>
    <property type="evidence" value="ECO:0007669"/>
    <property type="project" value="TreeGrafter"/>
</dbReference>
<dbReference type="PANTHER" id="PTHR46105:SF5">
    <property type="entry name" value="ZINC FINGER AND BTB DOMAIN-CONTAINING PROTEIN 44 ISOFORM X1"/>
    <property type="match status" value="1"/>
</dbReference>
<keyword evidence="9" id="KW-0539">Nucleus</keyword>
<evidence type="ECO:0000256" key="5">
    <source>
        <dbReference type="ARBA" id="ARBA00022833"/>
    </source>
</evidence>
<keyword evidence="2" id="KW-0479">Metal-binding</keyword>
<name>A0A8J4Y945_CHIOP</name>
<dbReference type="Proteomes" id="UP000770661">
    <property type="component" value="Unassembled WGS sequence"/>
</dbReference>
<evidence type="ECO:0000256" key="8">
    <source>
        <dbReference type="ARBA" id="ARBA00023163"/>
    </source>
</evidence>
<evidence type="ECO:0000313" key="14">
    <source>
        <dbReference type="EMBL" id="KAG0719496.1"/>
    </source>
</evidence>
<dbReference type="CDD" id="cd18315">
    <property type="entry name" value="BTB_POZ_BAB-like"/>
    <property type="match status" value="1"/>
</dbReference>
<dbReference type="GO" id="GO:0005634">
    <property type="term" value="C:nucleus"/>
    <property type="evidence" value="ECO:0007669"/>
    <property type="project" value="UniProtKB-SubCell"/>
</dbReference>
<evidence type="ECO:0000256" key="9">
    <source>
        <dbReference type="ARBA" id="ARBA00023242"/>
    </source>
</evidence>
<accession>A0A8J4Y945</accession>
<sequence length="522" mass="59074">MPNAMPDGCLPRIHSVKWFTRVACYQVYTDVTLSCGDQFYPAHRLVLSACSTFLARSLEVASCKAPMILLHGVDQTTLEQLLMFMYDGQVTISKMDLPKLLKAAHWLGVKGLDSALGKHSTEEAASENESPSDKGDFSNFMEIWKQLFSSFTGTTIQKENIENILYKQIASKIAGENGHSSKTVVDLAEAENNQEKESQDSVPSLNIKIRSLTDPDPEEIRSISSITEQEKGDDSNSNSFHGWVKSESYEEYNLPEIIEKPVGAAGAEADSTACSDTLDESTETSKENNAAEMNKRSLRCKHCRKSFKIRKDLARHLRIHHGRTVHHCASCHKQFGNKKEFTLHMKLHKAQTVHSCDMCEFASHSVYGLKKHIRTVHGISANANVILSKAELFQDSVQNIKIPRGVEKTLQNADKPECSNIKISDNIECPVLKMECSNCLKKFKEEIIFKRHLEKSCQKIIRAEKGFQCPICLYVSDRLRSVEDHIGRHTGNYRFRCSHCPYQCVRNHVLQEHMSKRHPEFK</sequence>
<evidence type="ECO:0000313" key="15">
    <source>
        <dbReference type="Proteomes" id="UP000770661"/>
    </source>
</evidence>
<comment type="subcellular location">
    <subcellularLocation>
        <location evidence="1">Nucleus</location>
    </subcellularLocation>
</comment>
<reference evidence="14" key="1">
    <citation type="submission" date="2020-07" db="EMBL/GenBank/DDBJ databases">
        <title>The High-quality genome of the commercially important snow crab, Chionoecetes opilio.</title>
        <authorList>
            <person name="Jeong J.-H."/>
            <person name="Ryu S."/>
        </authorList>
    </citation>
    <scope>NUCLEOTIDE SEQUENCE</scope>
    <source>
        <strain evidence="14">MADBK_172401_WGS</strain>
        <tissue evidence="14">Digestive gland</tissue>
    </source>
</reference>
<dbReference type="InterPro" id="IPR050457">
    <property type="entry name" value="ZnFinger_BTB_dom_contain"/>
</dbReference>
<evidence type="ECO:0000256" key="6">
    <source>
        <dbReference type="ARBA" id="ARBA00023015"/>
    </source>
</evidence>
<dbReference type="Gene3D" id="3.30.710.10">
    <property type="entry name" value="Potassium Channel Kv1.1, Chain A"/>
    <property type="match status" value="1"/>
</dbReference>
<keyword evidence="6" id="KW-0805">Transcription regulation</keyword>
<dbReference type="GO" id="GO:0008270">
    <property type="term" value="F:zinc ion binding"/>
    <property type="evidence" value="ECO:0007669"/>
    <property type="project" value="UniProtKB-KW"/>
</dbReference>
<dbReference type="PROSITE" id="PS50157">
    <property type="entry name" value="ZINC_FINGER_C2H2_2"/>
    <property type="match status" value="2"/>
</dbReference>
<dbReference type="SMART" id="SM00355">
    <property type="entry name" value="ZnF_C2H2"/>
    <property type="match status" value="5"/>
</dbReference>
<feature type="domain" description="BTB" evidence="12">
    <location>
        <begin position="29"/>
        <end position="94"/>
    </location>
</feature>
<keyword evidence="15" id="KW-1185">Reference proteome</keyword>
<keyword evidence="8" id="KW-0804">Transcription</keyword>
<dbReference type="Pfam" id="PF00096">
    <property type="entry name" value="zf-C2H2"/>
    <property type="match status" value="1"/>
</dbReference>
<dbReference type="PROSITE" id="PS00028">
    <property type="entry name" value="ZINC_FINGER_C2H2_1"/>
    <property type="match status" value="3"/>
</dbReference>
<dbReference type="PROSITE" id="PS50097">
    <property type="entry name" value="BTB"/>
    <property type="match status" value="1"/>
</dbReference>
<dbReference type="PANTHER" id="PTHR46105">
    <property type="entry name" value="AGAP004733-PA"/>
    <property type="match status" value="1"/>
</dbReference>
<evidence type="ECO:0000256" key="11">
    <source>
        <dbReference type="SAM" id="MobiDB-lite"/>
    </source>
</evidence>
<dbReference type="InterPro" id="IPR000210">
    <property type="entry name" value="BTB/POZ_dom"/>
</dbReference>
<feature type="domain" description="C2H2-type" evidence="13">
    <location>
        <begin position="298"/>
        <end position="325"/>
    </location>
</feature>
<organism evidence="14 15">
    <name type="scientific">Chionoecetes opilio</name>
    <name type="common">Atlantic snow crab</name>
    <name type="synonym">Cancer opilio</name>
    <dbReference type="NCBI Taxonomy" id="41210"/>
    <lineage>
        <taxon>Eukaryota</taxon>
        <taxon>Metazoa</taxon>
        <taxon>Ecdysozoa</taxon>
        <taxon>Arthropoda</taxon>
        <taxon>Crustacea</taxon>
        <taxon>Multicrustacea</taxon>
        <taxon>Malacostraca</taxon>
        <taxon>Eumalacostraca</taxon>
        <taxon>Eucarida</taxon>
        <taxon>Decapoda</taxon>
        <taxon>Pleocyemata</taxon>
        <taxon>Brachyura</taxon>
        <taxon>Eubrachyura</taxon>
        <taxon>Majoidea</taxon>
        <taxon>Majidae</taxon>
        <taxon>Chionoecetes</taxon>
    </lineage>
</organism>
<proteinExistence type="predicted"/>
<evidence type="ECO:0000259" key="12">
    <source>
        <dbReference type="PROSITE" id="PS50097"/>
    </source>
</evidence>
<feature type="domain" description="C2H2-type" evidence="13">
    <location>
        <begin position="326"/>
        <end position="353"/>
    </location>
</feature>
<evidence type="ECO:0000256" key="4">
    <source>
        <dbReference type="ARBA" id="ARBA00022771"/>
    </source>
</evidence>
<dbReference type="Pfam" id="PF00651">
    <property type="entry name" value="BTB"/>
    <property type="match status" value="1"/>
</dbReference>
<dbReference type="InterPro" id="IPR011333">
    <property type="entry name" value="SKP1/BTB/POZ_sf"/>
</dbReference>
<evidence type="ECO:0000256" key="3">
    <source>
        <dbReference type="ARBA" id="ARBA00022737"/>
    </source>
</evidence>
<dbReference type="SMART" id="SM00225">
    <property type="entry name" value="BTB"/>
    <property type="match status" value="1"/>
</dbReference>
<dbReference type="SUPFAM" id="SSF57667">
    <property type="entry name" value="beta-beta-alpha zinc fingers"/>
    <property type="match status" value="2"/>
</dbReference>
<evidence type="ECO:0000256" key="1">
    <source>
        <dbReference type="ARBA" id="ARBA00004123"/>
    </source>
</evidence>
<dbReference type="SUPFAM" id="SSF54695">
    <property type="entry name" value="POZ domain"/>
    <property type="match status" value="1"/>
</dbReference>
<evidence type="ECO:0000256" key="7">
    <source>
        <dbReference type="ARBA" id="ARBA00023125"/>
    </source>
</evidence>
<dbReference type="InterPro" id="IPR013087">
    <property type="entry name" value="Znf_C2H2_type"/>
</dbReference>
<keyword evidence="3" id="KW-0677">Repeat</keyword>
<dbReference type="GO" id="GO:0000978">
    <property type="term" value="F:RNA polymerase II cis-regulatory region sequence-specific DNA binding"/>
    <property type="evidence" value="ECO:0007669"/>
    <property type="project" value="TreeGrafter"/>
</dbReference>